<reference evidence="2 3" key="1">
    <citation type="journal article" date="2019" name="Genome Biol. Evol.">
        <title>Insights into the evolution of the New World diploid cottons (Gossypium, subgenus Houzingenia) based on genome sequencing.</title>
        <authorList>
            <person name="Grover C.E."/>
            <person name="Arick M.A. 2nd"/>
            <person name="Thrash A."/>
            <person name="Conover J.L."/>
            <person name="Sanders W.S."/>
            <person name="Peterson D.G."/>
            <person name="Frelichowski J.E."/>
            <person name="Scheffler J.A."/>
            <person name="Scheffler B.E."/>
            <person name="Wendel J.F."/>
        </authorList>
    </citation>
    <scope>NUCLEOTIDE SEQUENCE [LARGE SCALE GENOMIC DNA]</scope>
    <source>
        <strain evidence="2">0</strain>
        <tissue evidence="2">Leaf</tissue>
    </source>
</reference>
<comment type="caution">
    <text evidence="2">The sequence shown here is derived from an EMBL/GenBank/DDBJ whole genome shotgun (WGS) entry which is preliminary data.</text>
</comment>
<accession>A0A7J9I237</accession>
<keyword evidence="3" id="KW-1185">Reference proteome</keyword>
<dbReference type="OrthoDB" id="1936739at2759"/>
<feature type="domain" description="Aminotransferase-like plant mobile" evidence="1">
    <location>
        <begin position="49"/>
        <end position="157"/>
    </location>
</feature>
<name>A0A7J9I237_9ROSI</name>
<dbReference type="GO" id="GO:0010073">
    <property type="term" value="P:meristem maintenance"/>
    <property type="evidence" value="ECO:0007669"/>
    <property type="project" value="InterPro"/>
</dbReference>
<sequence>VDGRVLEGFIHSLSKGPITKICGYLQDAGFLHASCVLGAANSILHSSAQCTITLEDVALQLSLPVDGPVVTGCAIISSKKDLCATFLGKVQKFEGGRILMNWLETNLKELLRNPTDVIRVQYVRAFILRLIGGILVLDKSQTLVHVRWLLHLADFKEC</sequence>
<dbReference type="Pfam" id="PF10536">
    <property type="entry name" value="PMD"/>
    <property type="match status" value="1"/>
</dbReference>
<dbReference type="PANTHER" id="PTHR46033:SF8">
    <property type="entry name" value="PROTEIN MAINTENANCE OF MERISTEMS-LIKE"/>
    <property type="match status" value="1"/>
</dbReference>
<dbReference type="EMBL" id="JABFAD010000013">
    <property type="protein sequence ID" value="MBA0816196.1"/>
    <property type="molecule type" value="Genomic_DNA"/>
</dbReference>
<protein>
    <recommendedName>
        <fullName evidence="1">Aminotransferase-like plant mobile domain-containing protein</fullName>
    </recommendedName>
</protein>
<evidence type="ECO:0000313" key="2">
    <source>
        <dbReference type="EMBL" id="MBA0816196.1"/>
    </source>
</evidence>
<organism evidence="2 3">
    <name type="scientific">Gossypium harknessii</name>
    <dbReference type="NCBI Taxonomy" id="34285"/>
    <lineage>
        <taxon>Eukaryota</taxon>
        <taxon>Viridiplantae</taxon>
        <taxon>Streptophyta</taxon>
        <taxon>Embryophyta</taxon>
        <taxon>Tracheophyta</taxon>
        <taxon>Spermatophyta</taxon>
        <taxon>Magnoliopsida</taxon>
        <taxon>eudicotyledons</taxon>
        <taxon>Gunneridae</taxon>
        <taxon>Pentapetalae</taxon>
        <taxon>rosids</taxon>
        <taxon>malvids</taxon>
        <taxon>Malvales</taxon>
        <taxon>Malvaceae</taxon>
        <taxon>Malvoideae</taxon>
        <taxon>Gossypium</taxon>
    </lineage>
</organism>
<feature type="non-terminal residue" evidence="2">
    <location>
        <position position="158"/>
    </location>
</feature>
<dbReference type="Proteomes" id="UP000593560">
    <property type="component" value="Unassembled WGS sequence"/>
</dbReference>
<dbReference type="InterPro" id="IPR019557">
    <property type="entry name" value="AminoTfrase-like_pln_mobile"/>
</dbReference>
<gene>
    <name evidence="2" type="ORF">Gohar_000887</name>
</gene>
<evidence type="ECO:0000259" key="1">
    <source>
        <dbReference type="Pfam" id="PF10536"/>
    </source>
</evidence>
<dbReference type="AlphaFoldDB" id="A0A7J9I237"/>
<dbReference type="PANTHER" id="PTHR46033">
    <property type="entry name" value="PROTEIN MAIN-LIKE 2"/>
    <property type="match status" value="1"/>
</dbReference>
<proteinExistence type="predicted"/>
<dbReference type="InterPro" id="IPR044824">
    <property type="entry name" value="MAIN-like"/>
</dbReference>
<evidence type="ECO:0000313" key="3">
    <source>
        <dbReference type="Proteomes" id="UP000593560"/>
    </source>
</evidence>